<name>A0ABM7NTX9_9VIRU</name>
<reference evidence="1 2" key="1">
    <citation type="submission" date="2021-02" db="EMBL/GenBank/DDBJ databases">
        <title>Cotonvirus japonicus, which uses Golgi apparatus of host cells for its virion factory, phylogenetically links tailed tupanvirus and icosahedral mimivirus.</title>
        <authorList>
            <person name="Takahashi H."/>
            <person name="Fukaya S."/>
            <person name="Song C."/>
            <person name="Murata K."/>
            <person name="Takemura M."/>
        </authorList>
    </citation>
    <scope>NUCLEOTIDE SEQUENCE [LARGE SCALE GENOMIC DNA]</scope>
</reference>
<keyword evidence="2" id="KW-1185">Reference proteome</keyword>
<sequence>MDILYDDIILCICKYLTSKEIIYFLSINKTLNVLKNHVYYDETCDYNSIKNLEYYSRFRKIINVPHINDVSENVTYVCFSETFNDSIKDKLGKNISCIGFPKNYDKNVYESIPLSVKHICYSDCVHRDRYNHKCCRNQKPVVWDEHRIVSNESNISKHYDKKLTYAHDFIINENDTISILNNQNHVIAMYDLYGNEIEINNSQTQIIADQKHPNQEKINHVLANEKINSIFTIGLRTFVFCHTKNNCEYYESYIFDSESNFIGEFRYFHDSHFGNVISIIPAPTKLIIKSCSGHSCSFTTWCPICSINDSKTINLFPLGSYIISFNNNYYTKLYTLDYGGQYISPLLNSAGIPHIFDGKIILRPYYKNNKIKIFYLQMKNNGSVVIGKLTLIKNLMV</sequence>
<dbReference type="EMBL" id="AP024483">
    <property type="protein sequence ID" value="BCS83615.1"/>
    <property type="molecule type" value="Genomic_DNA"/>
</dbReference>
<dbReference type="GeneID" id="80558820"/>
<evidence type="ECO:0000313" key="1">
    <source>
        <dbReference type="EMBL" id="BCS83615.1"/>
    </source>
</evidence>
<organism evidence="1 2">
    <name type="scientific">Cotonvirus japonicus</name>
    <dbReference type="NCBI Taxonomy" id="2811091"/>
    <lineage>
        <taxon>Viruses</taxon>
        <taxon>Varidnaviria</taxon>
        <taxon>Bamfordvirae</taxon>
        <taxon>Nucleocytoviricota</taxon>
        <taxon>Megaviricetes</taxon>
        <taxon>Imitervirales</taxon>
        <taxon>Mimiviridae</taxon>
        <taxon>Megamimivirinae</taxon>
        <taxon>Cotonvirus</taxon>
        <taxon>Cotonvirus japonicum</taxon>
    </lineage>
</organism>
<dbReference type="RefSeq" id="YP_010842223.1">
    <property type="nucleotide sequence ID" value="NC_079139.1"/>
</dbReference>
<dbReference type="Proteomes" id="UP001321479">
    <property type="component" value="Segment"/>
</dbReference>
<proteinExistence type="predicted"/>
<evidence type="ECO:0000313" key="2">
    <source>
        <dbReference type="Proteomes" id="UP001321479"/>
    </source>
</evidence>
<accession>A0ABM7NTX9</accession>
<protein>
    <submittedName>
        <fullName evidence="1">F-box and FNIP repeat-containing protein</fullName>
    </submittedName>
</protein>